<evidence type="ECO:0000256" key="4">
    <source>
        <dbReference type="ARBA" id="ARBA00022763"/>
    </source>
</evidence>
<dbReference type="Pfam" id="PF10283">
    <property type="entry name" value="zf-CCHH"/>
    <property type="match status" value="1"/>
</dbReference>
<dbReference type="GO" id="GO:0017005">
    <property type="term" value="F:3'-tyrosyl-DNA phosphodiesterase activity"/>
    <property type="evidence" value="ECO:0007669"/>
    <property type="project" value="TreeGrafter"/>
</dbReference>
<evidence type="ECO:0000313" key="14">
    <source>
        <dbReference type="EMBL" id="CAH0111470.1"/>
    </source>
</evidence>
<evidence type="ECO:0000256" key="2">
    <source>
        <dbReference type="ARBA" id="ARBA00010205"/>
    </source>
</evidence>
<keyword evidence="15" id="KW-1185">Reference proteome</keyword>
<dbReference type="SUPFAM" id="SSF56024">
    <property type="entry name" value="Phospholipase D/nuclease"/>
    <property type="match status" value="2"/>
</dbReference>
<evidence type="ECO:0000256" key="9">
    <source>
        <dbReference type="PIRSR" id="PIRSR610347-1"/>
    </source>
</evidence>
<dbReference type="GO" id="GO:0005634">
    <property type="term" value="C:nucleus"/>
    <property type="evidence" value="ECO:0007669"/>
    <property type="project" value="UniProtKB-SubCell"/>
</dbReference>
<evidence type="ECO:0000256" key="12">
    <source>
        <dbReference type="SAM" id="MobiDB-lite"/>
    </source>
</evidence>
<keyword evidence="6" id="KW-0269">Exonuclease</keyword>
<evidence type="ECO:0000256" key="11">
    <source>
        <dbReference type="PIRSR" id="PIRSR610347-3"/>
    </source>
</evidence>
<name>A0A8J2RY26_9CRUS</name>
<keyword evidence="4" id="KW-0227">DNA damage</keyword>
<dbReference type="PANTHER" id="PTHR12415">
    <property type="entry name" value="TYROSYL-DNA PHOSPHODIESTERASE 1"/>
    <property type="match status" value="1"/>
</dbReference>
<evidence type="ECO:0000256" key="8">
    <source>
        <dbReference type="ARBA" id="ARBA00023242"/>
    </source>
</evidence>
<dbReference type="GO" id="GO:0006281">
    <property type="term" value="P:DNA repair"/>
    <property type="evidence" value="ECO:0007669"/>
    <property type="project" value="UniProtKB-KW"/>
</dbReference>
<evidence type="ECO:0000256" key="5">
    <source>
        <dbReference type="ARBA" id="ARBA00022801"/>
    </source>
</evidence>
<dbReference type="InterPro" id="IPR010347">
    <property type="entry name" value="Tdp1"/>
</dbReference>
<keyword evidence="7" id="KW-0234">DNA repair</keyword>
<feature type="active site" description="Proton donor/acceptor" evidence="9">
    <location>
        <position position="488"/>
    </location>
</feature>
<comment type="similarity">
    <text evidence="2">Belongs to the tyrosyl-DNA phosphodiesterase family.</text>
</comment>
<feature type="domain" description="PBZ-type" evidence="13">
    <location>
        <begin position="5"/>
        <end position="27"/>
    </location>
</feature>
<evidence type="ECO:0000256" key="3">
    <source>
        <dbReference type="ARBA" id="ARBA00022722"/>
    </source>
</evidence>
<organism evidence="14 15">
    <name type="scientific">Daphnia galeata</name>
    <dbReference type="NCBI Taxonomy" id="27404"/>
    <lineage>
        <taxon>Eukaryota</taxon>
        <taxon>Metazoa</taxon>
        <taxon>Ecdysozoa</taxon>
        <taxon>Arthropoda</taxon>
        <taxon>Crustacea</taxon>
        <taxon>Branchiopoda</taxon>
        <taxon>Diplostraca</taxon>
        <taxon>Cladocera</taxon>
        <taxon>Anomopoda</taxon>
        <taxon>Daphniidae</taxon>
        <taxon>Daphnia</taxon>
    </lineage>
</organism>
<dbReference type="InterPro" id="IPR019406">
    <property type="entry name" value="APLF_PBZ"/>
</dbReference>
<evidence type="ECO:0000259" key="13">
    <source>
        <dbReference type="Pfam" id="PF10283"/>
    </source>
</evidence>
<evidence type="ECO:0000256" key="7">
    <source>
        <dbReference type="ARBA" id="ARBA00023204"/>
    </source>
</evidence>
<proteinExistence type="inferred from homology"/>
<feature type="active site" description="Nucleophile" evidence="9">
    <location>
        <position position="256"/>
    </location>
</feature>
<evidence type="ECO:0000256" key="6">
    <source>
        <dbReference type="ARBA" id="ARBA00022839"/>
    </source>
</evidence>
<accession>A0A8J2RY26</accession>
<keyword evidence="3" id="KW-0540">Nuclease</keyword>
<dbReference type="Proteomes" id="UP000789390">
    <property type="component" value="Unassembled WGS sequence"/>
</dbReference>
<keyword evidence="8" id="KW-0539">Nucleus</keyword>
<dbReference type="PANTHER" id="PTHR12415:SF0">
    <property type="entry name" value="TYROSYL-DNA PHOSPHODIESTERASE 1"/>
    <property type="match status" value="1"/>
</dbReference>
<evidence type="ECO:0000256" key="10">
    <source>
        <dbReference type="PIRSR" id="PIRSR610347-2"/>
    </source>
</evidence>
<dbReference type="GO" id="GO:0003690">
    <property type="term" value="F:double-stranded DNA binding"/>
    <property type="evidence" value="ECO:0007669"/>
    <property type="project" value="TreeGrafter"/>
</dbReference>
<protein>
    <recommendedName>
        <fullName evidence="13">PBZ-type domain-containing protein</fullName>
    </recommendedName>
</protein>
<evidence type="ECO:0000256" key="1">
    <source>
        <dbReference type="ARBA" id="ARBA00004123"/>
    </source>
</evidence>
<dbReference type="AlphaFoldDB" id="A0A8J2RY26"/>
<reference evidence="14" key="1">
    <citation type="submission" date="2021-11" db="EMBL/GenBank/DDBJ databases">
        <authorList>
            <person name="Schell T."/>
        </authorList>
    </citation>
    <scope>NUCLEOTIDE SEQUENCE</scope>
    <source>
        <strain evidence="14">M5</strain>
    </source>
</reference>
<feature type="binding site" evidence="10">
    <location>
        <position position="490"/>
    </location>
    <ligand>
        <name>substrate</name>
    </ligand>
</feature>
<dbReference type="GO" id="GO:0003697">
    <property type="term" value="F:single-stranded DNA binding"/>
    <property type="evidence" value="ECO:0007669"/>
    <property type="project" value="TreeGrafter"/>
</dbReference>
<gene>
    <name evidence="14" type="ORF">DGAL_LOCUS15116</name>
</gene>
<comment type="subcellular location">
    <subcellularLocation>
        <location evidence="1">Nucleus</location>
    </subcellularLocation>
</comment>
<dbReference type="GO" id="GO:0004527">
    <property type="term" value="F:exonuclease activity"/>
    <property type="evidence" value="ECO:0007669"/>
    <property type="project" value="UniProtKB-KW"/>
</dbReference>
<evidence type="ECO:0000313" key="15">
    <source>
        <dbReference type="Proteomes" id="UP000789390"/>
    </source>
</evidence>
<dbReference type="EMBL" id="CAKKLH010000314">
    <property type="protein sequence ID" value="CAH0111470.1"/>
    <property type="molecule type" value="Genomic_DNA"/>
</dbReference>
<dbReference type="Gene3D" id="3.30.870.10">
    <property type="entry name" value="Endonuclease Chain A"/>
    <property type="match status" value="2"/>
</dbReference>
<feature type="compositionally biased region" description="Basic and acidic residues" evidence="12">
    <location>
        <begin position="100"/>
        <end position="109"/>
    </location>
</feature>
<sequence length="579" mass="64899">MDTKDHCKYGSTCFRRNKHHFLEFSHPFIEEIALKINNGEIEAVLSLELKTDLLEQAQLVAELIESGELILEGRSMENTAEKNQGVKRNASTMETGDSETEIKENSSQHKEKRIKAAVIDESIPSHVNKMANDSGTSIKIVSSDKLNPQQKIEASAPVNYFLSSVENIPETWDQTLTLKFSELLHPSLGVLEKSVQFNFMVELGWLLAQYCYHKVQRKPLLVIYGAESEELSAAQSRVPTLHAIRVKPKYPFGSHHTKMSMMSYEDGSLRIAVHTGNLIESDWEDRTQGIWVSPSCPPLSSEASEKMGDGDSLTGFKNDLIRYLESYSLSALQPWIEKVHQADMSNINVCFIPSSPGSHPIQSKNEKVSRWGHLHLSWLLQQHASSEADESVVMQCSSIGSLGPSPSSWLVGELGVSMTASSGVVKLGQPNVQVIYPCFQDVKSSIHGLLGGGCLPYSRQGHNKQTWFTEFLHKWRSESRLRTKAMPHIKSYARVSNDFSRASFFVLTSANVSKAAWGMRTNKASTLMIQSFEAGVLFLPKFIFGEKHFLLGKQLFLPYDLPLTKYGLGDEPWFIDNLR</sequence>
<keyword evidence="5" id="KW-0378">Hydrolase</keyword>
<dbReference type="Pfam" id="PF06087">
    <property type="entry name" value="Tyr-DNA_phospho"/>
    <property type="match status" value="1"/>
</dbReference>
<dbReference type="OrthoDB" id="47785at2759"/>
<feature type="site" description="Interaction with DNA" evidence="11">
    <location>
        <position position="513"/>
    </location>
</feature>
<comment type="caution">
    <text evidence="14">The sequence shown here is derived from an EMBL/GenBank/DDBJ whole genome shotgun (WGS) entry which is preliminary data.</text>
</comment>
<feature type="region of interest" description="Disordered" evidence="12">
    <location>
        <begin position="80"/>
        <end position="110"/>
    </location>
</feature>
<feature type="binding site" evidence="10">
    <location>
        <position position="258"/>
    </location>
    <ligand>
        <name>substrate</name>
    </ligand>
</feature>